<dbReference type="PANTHER" id="PTHR31576">
    <property type="entry name" value="TATA BOX-BINDING PROTEIN-ASSOCIATED FACTOR RNA POLYMERASE I SUBUNIT B"/>
    <property type="match status" value="1"/>
</dbReference>
<evidence type="ECO:0000256" key="3">
    <source>
        <dbReference type="ARBA" id="ARBA00022723"/>
    </source>
</evidence>
<feature type="compositionally biased region" description="Low complexity" evidence="10">
    <location>
        <begin position="422"/>
        <end position="432"/>
    </location>
</feature>
<evidence type="ECO:0000256" key="2">
    <source>
        <dbReference type="ARBA" id="ARBA00006899"/>
    </source>
</evidence>
<feature type="region of interest" description="Disordered" evidence="10">
    <location>
        <begin position="711"/>
        <end position="732"/>
    </location>
</feature>
<evidence type="ECO:0000256" key="9">
    <source>
        <dbReference type="ARBA" id="ARBA00023242"/>
    </source>
</evidence>
<feature type="region of interest" description="Disordered" evidence="10">
    <location>
        <begin position="422"/>
        <end position="441"/>
    </location>
</feature>
<comment type="similarity">
    <text evidence="2">Belongs to the RRN7/TAF1B family.</text>
</comment>
<dbReference type="PANTHER" id="PTHR31576:SF2">
    <property type="entry name" value="TATA BOX-BINDING PROTEIN-ASSOCIATED FACTOR RNA POLYMERASE I SUBUNIT B"/>
    <property type="match status" value="1"/>
</dbReference>
<feature type="compositionally biased region" description="Basic and acidic residues" evidence="10">
    <location>
        <begin position="565"/>
        <end position="576"/>
    </location>
</feature>
<feature type="compositionally biased region" description="Acidic residues" evidence="10">
    <location>
        <begin position="577"/>
        <end position="586"/>
    </location>
</feature>
<dbReference type="InterPro" id="IPR033599">
    <property type="entry name" value="TAF1B/Rrn7"/>
</dbReference>
<keyword evidence="4" id="KW-0863">Zinc-finger</keyword>
<dbReference type="GO" id="GO:0008270">
    <property type="term" value="F:zinc ion binding"/>
    <property type="evidence" value="ECO:0007669"/>
    <property type="project" value="UniProtKB-KW"/>
</dbReference>
<sequence length="732" mass="82508">MDNSRAWTCHTCGNVGLADGSDGFFYCLRCGSQADDIIDTGVADEDFVDMGGDASGGIYLASHRRQCSHAIKVEPISQLDSIYGSRSQFMKALGLEGEAPQHQENGSERVLKLEGDSDYGFQFSEAGPSVPENAGGPNVVNVLSFADYYNEIRMRYVMGLQIMIELQCETLVKEFKVNPLICGTVGPIWLRYVSETGVFNDGWADEVIHESEMQKEEEPADHKPRAKYSAEPHNIYGERAVMIWYRSLRKSIPLACTVAITFLACHVAKEAVLPTDMLKWTVEGRLPYFSAFREVEKRMGRPTKACPISSMVMFRPSRAVSLQKLESLAASVADFIGLDLPPVNFYGIALRYLQDLSLPADKILPDAIKIYEWSMPPGLWLSTNELRLPTRVCVMSILMVAIRMLYNINGFGEWERSLSPNGAASSKSASGSKGNGNGGMDTNFVFHDDSEHSDKFPVRPQQPEWDAARLLHHLRTLYDGVADKYGYSKDLSTYLQYCKDVVFAGLEPSFENHEEEKMIELSWNFYQNEKDDEPAEPVDQSDLSLKQNKSMSVTCSSRTPKAKKQRTECLGHKTHDDDDAMNDDDSHESSPDSNESESDEETSAETCDNDAIRKLKLDMEENKFCYMPPRVKPKRFDYVHYVRKKDRGAYAYVAHADYYIILQACARAAQVDLRIMHIGVLSFERRLAWIEERIDKVLRVKPQRISCQFCSGEKTPGKEGSDDEQGRSDLRI</sequence>
<dbReference type="GO" id="GO:0001164">
    <property type="term" value="F:RNA polymerase I core promoter sequence-specific DNA binding"/>
    <property type="evidence" value="ECO:0007669"/>
    <property type="project" value="InterPro"/>
</dbReference>
<keyword evidence="9" id="KW-0539">Nucleus</keyword>
<comment type="subcellular location">
    <subcellularLocation>
        <location evidence="1">Nucleus</location>
        <location evidence="1">Nucleolus</location>
    </subcellularLocation>
</comment>
<keyword evidence="3" id="KW-0479">Metal-binding</keyword>
<dbReference type="EMBL" id="JAWXYG010000007">
    <property type="protein sequence ID" value="KAK4268205.1"/>
    <property type="molecule type" value="Genomic_DNA"/>
</dbReference>
<protein>
    <recommendedName>
        <fullName evidence="11">Rrn7/TAF1B N-terminal cyclin domain-containing protein</fullName>
    </recommendedName>
</protein>
<evidence type="ECO:0000256" key="10">
    <source>
        <dbReference type="SAM" id="MobiDB-lite"/>
    </source>
</evidence>
<organism evidence="12 13">
    <name type="scientific">Acacia crassicarpa</name>
    <name type="common">northern wattle</name>
    <dbReference type="NCBI Taxonomy" id="499986"/>
    <lineage>
        <taxon>Eukaryota</taxon>
        <taxon>Viridiplantae</taxon>
        <taxon>Streptophyta</taxon>
        <taxon>Embryophyta</taxon>
        <taxon>Tracheophyta</taxon>
        <taxon>Spermatophyta</taxon>
        <taxon>Magnoliopsida</taxon>
        <taxon>eudicotyledons</taxon>
        <taxon>Gunneridae</taxon>
        <taxon>Pentapetalae</taxon>
        <taxon>rosids</taxon>
        <taxon>fabids</taxon>
        <taxon>Fabales</taxon>
        <taxon>Fabaceae</taxon>
        <taxon>Caesalpinioideae</taxon>
        <taxon>mimosoid clade</taxon>
        <taxon>Acacieae</taxon>
        <taxon>Acacia</taxon>
    </lineage>
</organism>
<evidence type="ECO:0000256" key="4">
    <source>
        <dbReference type="ARBA" id="ARBA00022771"/>
    </source>
</evidence>
<evidence type="ECO:0000313" key="13">
    <source>
        <dbReference type="Proteomes" id="UP001293593"/>
    </source>
</evidence>
<proteinExistence type="inferred from homology"/>
<dbReference type="GO" id="GO:0042790">
    <property type="term" value="P:nucleolar large rRNA transcription by RNA polymerase I"/>
    <property type="evidence" value="ECO:0007669"/>
    <property type="project" value="TreeGrafter"/>
</dbReference>
<evidence type="ECO:0000256" key="5">
    <source>
        <dbReference type="ARBA" id="ARBA00022833"/>
    </source>
</evidence>
<feature type="region of interest" description="Disordered" evidence="10">
    <location>
        <begin position="530"/>
        <end position="609"/>
    </location>
</feature>
<accession>A0AAE1KA87</accession>
<dbReference type="Proteomes" id="UP001293593">
    <property type="component" value="Unassembled WGS sequence"/>
</dbReference>
<evidence type="ECO:0000256" key="7">
    <source>
        <dbReference type="ARBA" id="ARBA00023125"/>
    </source>
</evidence>
<keyword evidence="13" id="KW-1185">Reference proteome</keyword>
<evidence type="ECO:0000313" key="12">
    <source>
        <dbReference type="EMBL" id="KAK4268205.1"/>
    </source>
</evidence>
<reference evidence="12" key="1">
    <citation type="submission" date="2023-10" db="EMBL/GenBank/DDBJ databases">
        <title>Chromosome-level genome of the transformable northern wattle, Acacia crassicarpa.</title>
        <authorList>
            <person name="Massaro I."/>
            <person name="Sinha N.R."/>
            <person name="Poethig S."/>
            <person name="Leichty A.R."/>
        </authorList>
    </citation>
    <scope>NUCLEOTIDE SEQUENCE</scope>
    <source>
        <strain evidence="12">Acra3RX</strain>
        <tissue evidence="12">Leaf</tissue>
    </source>
</reference>
<keyword evidence="6" id="KW-0805">Transcription regulation</keyword>
<dbReference type="Pfam" id="PF20644">
    <property type="entry name" value="Rrn7_cyclin_N"/>
    <property type="match status" value="1"/>
</dbReference>
<evidence type="ECO:0000256" key="8">
    <source>
        <dbReference type="ARBA" id="ARBA00023163"/>
    </source>
</evidence>
<dbReference type="AlphaFoldDB" id="A0AAE1KA87"/>
<feature type="compositionally biased region" description="Basic and acidic residues" evidence="10">
    <location>
        <begin position="715"/>
        <end position="732"/>
    </location>
</feature>
<evidence type="ECO:0000259" key="11">
    <source>
        <dbReference type="Pfam" id="PF20644"/>
    </source>
</evidence>
<keyword evidence="5" id="KW-0862">Zinc</keyword>
<dbReference type="GO" id="GO:0070860">
    <property type="term" value="C:RNA polymerase I core factor complex"/>
    <property type="evidence" value="ECO:0007669"/>
    <property type="project" value="InterPro"/>
</dbReference>
<comment type="caution">
    <text evidence="12">The sequence shown here is derived from an EMBL/GenBank/DDBJ whole genome shotgun (WGS) entry which is preliminary data.</text>
</comment>
<evidence type="ECO:0000256" key="6">
    <source>
        <dbReference type="ARBA" id="ARBA00023015"/>
    </source>
</evidence>
<keyword evidence="8" id="KW-0804">Transcription</keyword>
<evidence type="ECO:0000256" key="1">
    <source>
        <dbReference type="ARBA" id="ARBA00004604"/>
    </source>
</evidence>
<feature type="compositionally biased region" description="Polar residues" evidence="10">
    <location>
        <begin position="541"/>
        <end position="559"/>
    </location>
</feature>
<feature type="compositionally biased region" description="Acidic residues" evidence="10">
    <location>
        <begin position="594"/>
        <end position="603"/>
    </location>
</feature>
<dbReference type="InterPro" id="IPR048540">
    <property type="entry name" value="Rrn7_cyclin_N"/>
</dbReference>
<gene>
    <name evidence="12" type="ORF">QN277_024891</name>
</gene>
<keyword evidence="7" id="KW-0238">DNA-binding</keyword>
<name>A0AAE1KA87_9FABA</name>
<feature type="domain" description="Rrn7/TAF1B N-terminal cyclin" evidence="11">
    <location>
        <begin position="160"/>
        <end position="294"/>
    </location>
</feature>